<protein>
    <submittedName>
        <fullName evidence="1">Uncharacterized protein</fullName>
    </submittedName>
</protein>
<organism evidence="1 2">
    <name type="scientific">Thalassiosira oceanica</name>
    <name type="common">Marine diatom</name>
    <dbReference type="NCBI Taxonomy" id="159749"/>
    <lineage>
        <taxon>Eukaryota</taxon>
        <taxon>Sar</taxon>
        <taxon>Stramenopiles</taxon>
        <taxon>Ochrophyta</taxon>
        <taxon>Bacillariophyta</taxon>
        <taxon>Coscinodiscophyceae</taxon>
        <taxon>Thalassiosirophycidae</taxon>
        <taxon>Thalassiosirales</taxon>
        <taxon>Thalassiosiraceae</taxon>
        <taxon>Thalassiosira</taxon>
    </lineage>
</organism>
<dbReference type="EMBL" id="AGNL01047988">
    <property type="protein sequence ID" value="EJK46107.1"/>
    <property type="molecule type" value="Genomic_DNA"/>
</dbReference>
<dbReference type="AlphaFoldDB" id="K0RHK1"/>
<accession>K0RHK1</accession>
<name>K0RHK1_THAOC</name>
<keyword evidence="2" id="KW-1185">Reference proteome</keyword>
<feature type="non-terminal residue" evidence="1">
    <location>
        <position position="1"/>
    </location>
</feature>
<proteinExistence type="predicted"/>
<sequence>PFRCKRRNDLALLLELDLDRGVPLSPPEQIDKQSMVLWLVRPKRRVLPTGHAFQPLRNPAIVIPSNSLLLAQDAPMAKPKNMKVRSVKREEPKRRRSLFAIASAEVAGWLAGYARSKGAAAGVGPINFPLTVKKLCPSLGPLGFWSAS</sequence>
<comment type="caution">
    <text evidence="1">The sequence shown here is derived from an EMBL/GenBank/DDBJ whole genome shotgun (WGS) entry which is preliminary data.</text>
</comment>
<gene>
    <name evidence="1" type="ORF">THAOC_35246</name>
</gene>
<evidence type="ECO:0000313" key="2">
    <source>
        <dbReference type="Proteomes" id="UP000266841"/>
    </source>
</evidence>
<reference evidence="1 2" key="1">
    <citation type="journal article" date="2012" name="Genome Biol.">
        <title>Genome and low-iron response of an oceanic diatom adapted to chronic iron limitation.</title>
        <authorList>
            <person name="Lommer M."/>
            <person name="Specht M."/>
            <person name="Roy A.S."/>
            <person name="Kraemer L."/>
            <person name="Andreson R."/>
            <person name="Gutowska M.A."/>
            <person name="Wolf J."/>
            <person name="Bergner S.V."/>
            <person name="Schilhabel M.B."/>
            <person name="Klostermeier U.C."/>
            <person name="Beiko R.G."/>
            <person name="Rosenstiel P."/>
            <person name="Hippler M."/>
            <person name="Laroche J."/>
        </authorList>
    </citation>
    <scope>NUCLEOTIDE SEQUENCE [LARGE SCALE GENOMIC DNA]</scope>
    <source>
        <strain evidence="1 2">CCMP1005</strain>
    </source>
</reference>
<evidence type="ECO:0000313" key="1">
    <source>
        <dbReference type="EMBL" id="EJK46107.1"/>
    </source>
</evidence>
<dbReference type="Proteomes" id="UP000266841">
    <property type="component" value="Unassembled WGS sequence"/>
</dbReference>